<dbReference type="PANTHER" id="PTHR43428">
    <property type="entry name" value="ARSENATE REDUCTASE"/>
    <property type="match status" value="1"/>
</dbReference>
<gene>
    <name evidence="3" type="ORF">ETD83_41385</name>
</gene>
<dbReference type="Gene3D" id="1.10.8.1060">
    <property type="entry name" value="Corynebacterium glutamicum thioredoxin-dependent arsenate reductase, N-terminal domain"/>
    <property type="match status" value="1"/>
</dbReference>
<dbReference type="RefSeq" id="WP_138650694.1">
    <property type="nucleotide sequence ID" value="NZ_VCKW01000515.1"/>
</dbReference>
<dbReference type="SMART" id="SM00226">
    <property type="entry name" value="LMWPc"/>
    <property type="match status" value="1"/>
</dbReference>
<reference evidence="3 4" key="1">
    <citation type="submission" date="2019-05" db="EMBL/GenBank/DDBJ databases">
        <title>Draft genome sequence of Actinomadura sp. 14C53.</title>
        <authorList>
            <person name="Saricaoglu S."/>
            <person name="Isik K."/>
        </authorList>
    </citation>
    <scope>NUCLEOTIDE SEQUENCE [LARGE SCALE GENOMIC DNA]</scope>
    <source>
        <strain evidence="3 4">14C53</strain>
    </source>
</reference>
<dbReference type="OrthoDB" id="9799372at2"/>
<dbReference type="Pfam" id="PF01451">
    <property type="entry name" value="LMWPc"/>
    <property type="match status" value="1"/>
</dbReference>
<dbReference type="Pfam" id="PF21234">
    <property type="entry name" value="Phosphatase-like_N"/>
    <property type="match status" value="1"/>
</dbReference>
<comment type="caution">
    <text evidence="3">The sequence shown here is derived from an EMBL/GenBank/DDBJ whole genome shotgun (WGS) entry which is preliminary data.</text>
</comment>
<dbReference type="SUPFAM" id="SSF52788">
    <property type="entry name" value="Phosphotyrosine protein phosphatases I"/>
    <property type="match status" value="1"/>
</dbReference>
<evidence type="ECO:0000259" key="2">
    <source>
        <dbReference type="SMART" id="SM00226"/>
    </source>
</evidence>
<keyword evidence="1" id="KW-0059">Arsenical resistance</keyword>
<dbReference type="Proteomes" id="UP000309174">
    <property type="component" value="Unassembled WGS sequence"/>
</dbReference>
<proteinExistence type="predicted"/>
<keyword evidence="4" id="KW-1185">Reference proteome</keyword>
<dbReference type="GO" id="GO:0046685">
    <property type="term" value="P:response to arsenic-containing substance"/>
    <property type="evidence" value="ECO:0007669"/>
    <property type="project" value="UniProtKB-KW"/>
</dbReference>
<sequence>MVFPENALYRVADELADRFYGTFSRETIDRYLIESYDLLRMTARVGIHLPVLAAKFARERLTALAEIEGRQVKQSPTVLFVCVHNAGRSQLAAALLHRRIGTAVQIRSAGSSPGRALDPAVLNVAAELGLDLSREIPKPLTDEIVRAADVVVTLGCGDACPVYPGKRYLDWRVADPEGADPDTVRTIAADIDDRLAHLIKDLFPDGNRPFDL</sequence>
<dbReference type="AlphaFoldDB" id="A0A5C4IY30"/>
<evidence type="ECO:0000313" key="3">
    <source>
        <dbReference type="EMBL" id="TMQ81729.1"/>
    </source>
</evidence>
<dbReference type="Gene3D" id="3.40.50.2300">
    <property type="match status" value="1"/>
</dbReference>
<accession>A0A5C4IY30</accession>
<dbReference type="EMBL" id="VCKW01000515">
    <property type="protein sequence ID" value="TMQ81729.1"/>
    <property type="molecule type" value="Genomic_DNA"/>
</dbReference>
<name>A0A5C4IY30_9ACTN</name>
<evidence type="ECO:0000313" key="4">
    <source>
        <dbReference type="Proteomes" id="UP000309174"/>
    </source>
</evidence>
<dbReference type="InterPro" id="IPR048716">
    <property type="entry name" value="Phosphatase-like_N"/>
</dbReference>
<dbReference type="NCBIfam" id="NF046112">
    <property type="entry name" value="MSMEG_6209_Nter"/>
    <property type="match status" value="1"/>
</dbReference>
<feature type="domain" description="Phosphotyrosine protein phosphatase I" evidence="2">
    <location>
        <begin position="76"/>
        <end position="201"/>
    </location>
</feature>
<evidence type="ECO:0000256" key="1">
    <source>
        <dbReference type="ARBA" id="ARBA00022849"/>
    </source>
</evidence>
<organism evidence="3 4">
    <name type="scientific">Actinomadura soli</name>
    <dbReference type="NCBI Taxonomy" id="2508997"/>
    <lineage>
        <taxon>Bacteria</taxon>
        <taxon>Bacillati</taxon>
        <taxon>Actinomycetota</taxon>
        <taxon>Actinomycetes</taxon>
        <taxon>Streptosporangiales</taxon>
        <taxon>Thermomonosporaceae</taxon>
        <taxon>Actinomadura</taxon>
    </lineage>
</organism>
<dbReference type="InterPro" id="IPR023485">
    <property type="entry name" value="Ptyr_pPase"/>
</dbReference>
<dbReference type="PANTHER" id="PTHR43428:SF1">
    <property type="entry name" value="ARSENATE REDUCTASE"/>
    <property type="match status" value="1"/>
</dbReference>
<protein>
    <submittedName>
        <fullName evidence="3">Arsenate reductase ArsC</fullName>
    </submittedName>
</protein>
<dbReference type="InterPro" id="IPR036196">
    <property type="entry name" value="Ptyr_pPase_sf"/>
</dbReference>